<proteinExistence type="predicted"/>
<keyword evidence="2" id="KW-1185">Reference proteome</keyword>
<reference evidence="1" key="1">
    <citation type="submission" date="2021-03" db="EMBL/GenBank/DDBJ databases">
        <title>Evolutionary priming and transition to the ectomycorrhizal habit in an iconic lineage of mushroom-forming fungi: is preadaptation a requirement?</title>
        <authorList>
            <consortium name="DOE Joint Genome Institute"/>
            <person name="Looney B.P."/>
            <person name="Miyauchi S."/>
            <person name="Morin E."/>
            <person name="Drula E."/>
            <person name="Courty P.E."/>
            <person name="Chicoki N."/>
            <person name="Fauchery L."/>
            <person name="Kohler A."/>
            <person name="Kuo A."/>
            <person name="LaButti K."/>
            <person name="Pangilinan J."/>
            <person name="Lipzen A."/>
            <person name="Riley R."/>
            <person name="Andreopoulos W."/>
            <person name="He G."/>
            <person name="Johnson J."/>
            <person name="Barry K.W."/>
            <person name="Grigoriev I.V."/>
            <person name="Nagy L."/>
            <person name="Hibbett D."/>
            <person name="Henrissat B."/>
            <person name="Matheny P.B."/>
            <person name="Labbe J."/>
            <person name="Martin A.F."/>
        </authorList>
    </citation>
    <scope>NUCLEOTIDE SEQUENCE</scope>
    <source>
        <strain evidence="1">BPL698</strain>
    </source>
</reference>
<name>A0ACC0UBC0_9AGAM</name>
<comment type="caution">
    <text evidence="1">The sequence shown here is derived from an EMBL/GenBank/DDBJ whole genome shotgun (WGS) entry which is preliminary data.</text>
</comment>
<organism evidence="1 2">
    <name type="scientific">Russula earlei</name>
    <dbReference type="NCBI Taxonomy" id="71964"/>
    <lineage>
        <taxon>Eukaryota</taxon>
        <taxon>Fungi</taxon>
        <taxon>Dikarya</taxon>
        <taxon>Basidiomycota</taxon>
        <taxon>Agaricomycotina</taxon>
        <taxon>Agaricomycetes</taxon>
        <taxon>Russulales</taxon>
        <taxon>Russulaceae</taxon>
        <taxon>Russula</taxon>
    </lineage>
</organism>
<dbReference type="EMBL" id="JAGFNK010000093">
    <property type="protein sequence ID" value="KAI9508392.1"/>
    <property type="molecule type" value="Genomic_DNA"/>
</dbReference>
<evidence type="ECO:0000313" key="2">
    <source>
        <dbReference type="Proteomes" id="UP001207468"/>
    </source>
</evidence>
<accession>A0ACC0UBC0</accession>
<evidence type="ECO:0000313" key="1">
    <source>
        <dbReference type="EMBL" id="KAI9508392.1"/>
    </source>
</evidence>
<gene>
    <name evidence="1" type="ORF">F5148DRAFT_916296</name>
</gene>
<protein>
    <submittedName>
        <fullName evidence="1">Uncharacterized protein</fullName>
    </submittedName>
</protein>
<dbReference type="Proteomes" id="UP001207468">
    <property type="component" value="Unassembled WGS sequence"/>
</dbReference>
<sequence length="307" mass="33421">MNPMDAQRYDLSKRNPPASEENDANGACGARIANPLVVHDTSSNEALRSPLPTACVALKLLPPNCSRKCDALGVPLSLSPLVSPSSNDFMEDALPPPVTLNKGSFIKFPTTADDDPRSPHIHDHIASSPRISHSFTLPTRPLFHRSESPERIFSRPSSPSPMSPPTRPTSPHFWKSACSSPQAWPERPLNPHYHRFDGFASESMSCPTSPLLRPSIPFPSPTSPSASHANFSAAIRRLRVLSSMSCMSQAISPVPSRPTSPMSGPTSPILQAFNIDNWVPDRDPTEGIDVIEIMVTKEISVRVEEVV</sequence>